<reference evidence="5 6" key="1">
    <citation type="journal article" date="2019" name="Int. J. Syst. Evol. Microbiol.">
        <title>Undibacterium piscinae sp. nov., isolated from Korean shiner intestine.</title>
        <authorList>
            <person name="Lee S.Y."/>
            <person name="Kang W."/>
            <person name="Kim P.S."/>
            <person name="Kim H.S."/>
            <person name="Sung H."/>
            <person name="Shin N.R."/>
            <person name="Whon T.W."/>
            <person name="Yun J.H."/>
            <person name="Lee J.Y."/>
            <person name="Lee J.Y."/>
            <person name="Jung M.J."/>
            <person name="Jeong Y.S."/>
            <person name="Tak E.J."/>
            <person name="Han J.E."/>
            <person name="Hyun D.W."/>
            <person name="Kang M.S."/>
            <person name="Lee K.E."/>
            <person name="Lee B.H."/>
            <person name="Bae J.W."/>
        </authorList>
    </citation>
    <scope>NUCLEOTIDE SEQUENCE [LARGE SCALE GENOMIC DNA]</scope>
    <source>
        <strain evidence="5 6">S11R28</strain>
    </source>
</reference>
<evidence type="ECO:0000256" key="1">
    <source>
        <dbReference type="ARBA" id="ARBA00004370"/>
    </source>
</evidence>
<dbReference type="OrthoDB" id="8909257at2"/>
<proteinExistence type="predicted"/>
<dbReference type="GO" id="GO:0019867">
    <property type="term" value="C:outer membrane"/>
    <property type="evidence" value="ECO:0007669"/>
    <property type="project" value="InterPro"/>
</dbReference>
<evidence type="ECO:0000313" key="5">
    <source>
        <dbReference type="EMBL" id="QJQ07690.1"/>
    </source>
</evidence>
<gene>
    <name evidence="5" type="ORF">EJG51_010370</name>
</gene>
<dbReference type="Proteomes" id="UP000274350">
    <property type="component" value="Chromosome"/>
</dbReference>
<accession>A0A6M4AAE8</accession>
<dbReference type="PANTHER" id="PTHR35603:SF2">
    <property type="entry name" value="OUTER MEMBRANE LIPOPROTEIN"/>
    <property type="match status" value="1"/>
</dbReference>
<dbReference type="AlphaFoldDB" id="A0A6M4AAE8"/>
<organism evidence="5 6">
    <name type="scientific">Undibacterium piscinae</name>
    <dbReference type="NCBI Taxonomy" id="2495591"/>
    <lineage>
        <taxon>Bacteria</taxon>
        <taxon>Pseudomonadati</taxon>
        <taxon>Pseudomonadota</taxon>
        <taxon>Betaproteobacteria</taxon>
        <taxon>Burkholderiales</taxon>
        <taxon>Oxalobacteraceae</taxon>
        <taxon>Undibacterium</taxon>
    </lineage>
</organism>
<evidence type="ECO:0000256" key="2">
    <source>
        <dbReference type="ARBA" id="ARBA00023136"/>
    </source>
</evidence>
<feature type="signal peptide" evidence="3">
    <location>
        <begin position="1"/>
        <end position="28"/>
    </location>
</feature>
<dbReference type="EMBL" id="CP051152">
    <property type="protein sequence ID" value="QJQ07690.1"/>
    <property type="molecule type" value="Genomic_DNA"/>
</dbReference>
<evidence type="ECO:0000256" key="3">
    <source>
        <dbReference type="SAM" id="SignalP"/>
    </source>
</evidence>
<name>A0A6M4AAE8_9BURK</name>
<dbReference type="InterPro" id="IPR008816">
    <property type="entry name" value="Gly_zipper_2TM_dom"/>
</dbReference>
<evidence type="ECO:0000313" key="6">
    <source>
        <dbReference type="Proteomes" id="UP000274350"/>
    </source>
</evidence>
<feature type="domain" description="Glycine zipper 2TM" evidence="4">
    <location>
        <begin position="78"/>
        <end position="118"/>
    </location>
</feature>
<keyword evidence="3" id="KW-0732">Signal</keyword>
<dbReference type="Pfam" id="PF05433">
    <property type="entry name" value="Rick_17kDa_Anti"/>
    <property type="match status" value="1"/>
</dbReference>
<comment type="subcellular location">
    <subcellularLocation>
        <location evidence="1">Membrane</location>
    </subcellularLocation>
</comment>
<dbReference type="KEGG" id="upi:EJG51_010370"/>
<dbReference type="InterPro" id="IPR051407">
    <property type="entry name" value="Bact_OM_lipoprot/Surf_antigen"/>
</dbReference>
<feature type="chain" id="PRO_5027112318" evidence="3">
    <location>
        <begin position="29"/>
        <end position="191"/>
    </location>
</feature>
<keyword evidence="2" id="KW-0472">Membrane</keyword>
<sequence length="191" mass="20948">MISLQKPIKIAAAIALLGVSATFHSAQAADFEDFARVINVTPQVEQINVPRQDCRTEYETTQRYPVREREPERERSAGGAIIGGIAGGLLGSQVGGGNGKIAAAAVGALTGAIVGDRVDNNGNNNNYNNNYNSQPSYESRPVRQCRNIDHWETRTTGYAVTYEYHNRTYTSVMPYDPGSRLRLHVQLTPRP</sequence>
<protein>
    <submittedName>
        <fullName evidence="5">Glycine zipper 2TM domain-containing protein</fullName>
    </submittedName>
</protein>
<keyword evidence="6" id="KW-1185">Reference proteome</keyword>
<dbReference type="PANTHER" id="PTHR35603">
    <property type="match status" value="1"/>
</dbReference>
<evidence type="ECO:0000259" key="4">
    <source>
        <dbReference type="Pfam" id="PF05433"/>
    </source>
</evidence>